<sequence length="70" mass="7350">MLAAGKIPSGCSLFGAESGETGYFLSPRESKQLKCLMVSPPKTELGIELGCRAGHGSAGPRKRSGNRWKG</sequence>
<keyword evidence="2" id="KW-1185">Reference proteome</keyword>
<accession>A0A133UMZ7</accession>
<evidence type="ECO:0000313" key="1">
    <source>
        <dbReference type="EMBL" id="KXA95594.1"/>
    </source>
</evidence>
<dbReference type="AlphaFoldDB" id="A0A133UMZ7"/>
<protein>
    <submittedName>
        <fullName evidence="1">Uncharacterized protein</fullName>
    </submittedName>
</protein>
<dbReference type="EMBL" id="LHXQ01000001">
    <property type="protein sequence ID" value="KXA95594.1"/>
    <property type="molecule type" value="Genomic_DNA"/>
</dbReference>
<gene>
    <name evidence="1" type="ORF">AKJ36_00180</name>
</gene>
<dbReference type="Proteomes" id="UP000070155">
    <property type="component" value="Unassembled WGS sequence"/>
</dbReference>
<name>A0A133UMZ7_9EURY</name>
<reference evidence="1 2" key="1">
    <citation type="journal article" date="2016" name="Sci. Rep.">
        <title>Metabolic traits of an uncultured archaeal lineage -MSBL1- from brine pools of the Red Sea.</title>
        <authorList>
            <person name="Mwirichia R."/>
            <person name="Alam I."/>
            <person name="Rashid M."/>
            <person name="Vinu M."/>
            <person name="Ba-Alawi W."/>
            <person name="Anthony Kamau A."/>
            <person name="Kamanda Ngugi D."/>
            <person name="Goker M."/>
            <person name="Klenk H.P."/>
            <person name="Bajic V."/>
            <person name="Stingl U."/>
        </authorList>
    </citation>
    <scope>NUCLEOTIDE SEQUENCE [LARGE SCALE GENOMIC DNA]</scope>
    <source>
        <strain evidence="1">SCGC-AAA259I07</strain>
    </source>
</reference>
<organism evidence="1 2">
    <name type="scientific">candidate division MSBL1 archaeon SCGC-AAA259I07</name>
    <dbReference type="NCBI Taxonomy" id="1698266"/>
    <lineage>
        <taxon>Archaea</taxon>
        <taxon>Methanobacteriati</taxon>
        <taxon>Methanobacteriota</taxon>
        <taxon>candidate division MSBL1</taxon>
    </lineage>
</organism>
<comment type="caution">
    <text evidence="1">The sequence shown here is derived from an EMBL/GenBank/DDBJ whole genome shotgun (WGS) entry which is preliminary data.</text>
</comment>
<proteinExistence type="predicted"/>
<evidence type="ECO:0000313" key="2">
    <source>
        <dbReference type="Proteomes" id="UP000070155"/>
    </source>
</evidence>